<protein>
    <submittedName>
        <fullName evidence="1 2">Uncharacterized protein</fullName>
    </submittedName>
</protein>
<dbReference type="EnsemblMetazoa" id="CapteT211942">
    <property type="protein sequence ID" value="CapteP211942"/>
    <property type="gene ID" value="CapteG211942"/>
</dbReference>
<dbReference type="AlphaFoldDB" id="R7UAY8"/>
<evidence type="ECO:0000313" key="3">
    <source>
        <dbReference type="Proteomes" id="UP000014760"/>
    </source>
</evidence>
<reference evidence="1 3" key="2">
    <citation type="journal article" date="2013" name="Nature">
        <title>Insights into bilaterian evolution from three spiralian genomes.</title>
        <authorList>
            <person name="Simakov O."/>
            <person name="Marletaz F."/>
            <person name="Cho S.J."/>
            <person name="Edsinger-Gonzales E."/>
            <person name="Havlak P."/>
            <person name="Hellsten U."/>
            <person name="Kuo D.H."/>
            <person name="Larsson T."/>
            <person name="Lv J."/>
            <person name="Arendt D."/>
            <person name="Savage R."/>
            <person name="Osoegawa K."/>
            <person name="de Jong P."/>
            <person name="Grimwood J."/>
            <person name="Chapman J.A."/>
            <person name="Shapiro H."/>
            <person name="Aerts A."/>
            <person name="Otillar R.P."/>
            <person name="Terry A.Y."/>
            <person name="Boore J.L."/>
            <person name="Grigoriev I.V."/>
            <person name="Lindberg D.R."/>
            <person name="Seaver E.C."/>
            <person name="Weisblat D.A."/>
            <person name="Putnam N.H."/>
            <person name="Rokhsar D.S."/>
        </authorList>
    </citation>
    <scope>NUCLEOTIDE SEQUENCE</scope>
    <source>
        <strain evidence="1 3">I ESC-2004</strain>
    </source>
</reference>
<reference evidence="2" key="3">
    <citation type="submission" date="2015-06" db="UniProtKB">
        <authorList>
            <consortium name="EnsemblMetazoa"/>
        </authorList>
    </citation>
    <scope>IDENTIFICATION</scope>
</reference>
<accession>R7UAY8</accession>
<evidence type="ECO:0000313" key="2">
    <source>
        <dbReference type="EnsemblMetazoa" id="CapteP211942"/>
    </source>
</evidence>
<name>R7UAY8_CAPTE</name>
<evidence type="ECO:0000313" key="1">
    <source>
        <dbReference type="EMBL" id="ELU03301.1"/>
    </source>
</evidence>
<gene>
    <name evidence="1" type="ORF">CAPTEDRAFT_211942</name>
</gene>
<dbReference type="Proteomes" id="UP000014760">
    <property type="component" value="Unassembled WGS sequence"/>
</dbReference>
<dbReference type="HOGENOM" id="CLU_935590_0_0_1"/>
<keyword evidence="3" id="KW-1185">Reference proteome</keyword>
<organism evidence="1">
    <name type="scientific">Capitella teleta</name>
    <name type="common">Polychaete worm</name>
    <dbReference type="NCBI Taxonomy" id="283909"/>
    <lineage>
        <taxon>Eukaryota</taxon>
        <taxon>Metazoa</taxon>
        <taxon>Spiralia</taxon>
        <taxon>Lophotrochozoa</taxon>
        <taxon>Annelida</taxon>
        <taxon>Polychaeta</taxon>
        <taxon>Sedentaria</taxon>
        <taxon>Scolecida</taxon>
        <taxon>Capitellidae</taxon>
        <taxon>Capitella</taxon>
    </lineage>
</organism>
<dbReference type="EMBL" id="AMQN01045558">
    <property type="status" value="NOT_ANNOTATED_CDS"/>
    <property type="molecule type" value="Genomic_DNA"/>
</dbReference>
<proteinExistence type="predicted"/>
<dbReference type="OrthoDB" id="282545at2759"/>
<dbReference type="EMBL" id="KB303322">
    <property type="protein sequence ID" value="ELU03301.1"/>
    <property type="molecule type" value="Genomic_DNA"/>
</dbReference>
<dbReference type="STRING" id="283909.R7UAY8"/>
<reference evidence="3" key="1">
    <citation type="submission" date="2012-12" db="EMBL/GenBank/DDBJ databases">
        <authorList>
            <person name="Hellsten U."/>
            <person name="Grimwood J."/>
            <person name="Chapman J.A."/>
            <person name="Shapiro H."/>
            <person name="Aerts A."/>
            <person name="Otillar R.P."/>
            <person name="Terry A.Y."/>
            <person name="Boore J.L."/>
            <person name="Simakov O."/>
            <person name="Marletaz F."/>
            <person name="Cho S.-J."/>
            <person name="Edsinger-Gonzales E."/>
            <person name="Havlak P."/>
            <person name="Kuo D.-H."/>
            <person name="Larsson T."/>
            <person name="Lv J."/>
            <person name="Arendt D."/>
            <person name="Savage R."/>
            <person name="Osoegawa K."/>
            <person name="de Jong P."/>
            <person name="Lindberg D.R."/>
            <person name="Seaver E.C."/>
            <person name="Weisblat D.A."/>
            <person name="Putnam N.H."/>
            <person name="Grigoriev I.V."/>
            <person name="Rokhsar D.S."/>
        </authorList>
    </citation>
    <scope>NUCLEOTIDE SEQUENCE</scope>
    <source>
        <strain evidence="3">I ESC-2004</strain>
    </source>
</reference>
<feature type="non-terminal residue" evidence="1">
    <location>
        <position position="298"/>
    </location>
</feature>
<sequence>MWVGSGNFATGNMLGRFEGSNGNQRTSNTYDIPPGVDELTLNFTFYEIDSWDGEEFRVFVDGQLYHSRSYQVYNNAGDVAGMETLTNGQGDVIGQVVHDESMYAVATSGWVDQAHHYTLTIPVDPSAGQVTIGFGSTLDEAKSNESWGIDNLNLAITGSTSDAIGLEDTAITLDVASALVDTDGSESLTLTFSGMPTGAVLSAGQQNQDGTWTLTAAELDSLTITPAEHFNDTGDAIEAVQITQLPEHGQILLDTNGDGSFETAVALNTSVSRTDIESGRLILRPEAEFSGQVTVDFQ</sequence>